<evidence type="ECO:0000259" key="6">
    <source>
        <dbReference type="Pfam" id="PF00520"/>
    </source>
</evidence>
<accession>A0A6L5GDD0</accession>
<dbReference type="Pfam" id="PF00520">
    <property type="entry name" value="Ion_trans"/>
    <property type="match status" value="1"/>
</dbReference>
<dbReference type="InterPro" id="IPR005821">
    <property type="entry name" value="Ion_trans_dom"/>
</dbReference>
<proteinExistence type="predicted"/>
<comment type="caution">
    <text evidence="7">The sequence shown here is derived from an EMBL/GenBank/DDBJ whole genome shotgun (WGS) entry which is preliminary data.</text>
</comment>
<evidence type="ECO:0000313" key="7">
    <source>
        <dbReference type="EMBL" id="MQM27685.1"/>
    </source>
</evidence>
<dbReference type="EMBL" id="WIAO01000027">
    <property type="protein sequence ID" value="MQM27685.1"/>
    <property type="molecule type" value="Genomic_DNA"/>
</dbReference>
<dbReference type="InterPro" id="IPR043203">
    <property type="entry name" value="VGCC_Ca_Na"/>
</dbReference>
<evidence type="ECO:0000313" key="8">
    <source>
        <dbReference type="Proteomes" id="UP000477750"/>
    </source>
</evidence>
<reference evidence="7 8" key="1">
    <citation type="submission" date="2019-10" db="EMBL/GenBank/DDBJ databases">
        <title>Glycomyces albidus sp. nov., a novel actinomycete isolated from rhizosphere soil of wheat (Triticum aestivum L.).</title>
        <authorList>
            <person name="Qian L."/>
        </authorList>
    </citation>
    <scope>NUCLEOTIDE SEQUENCE [LARGE SCALE GENOMIC DNA]</scope>
    <source>
        <strain evidence="7 8">NEAU-7082</strain>
    </source>
</reference>
<comment type="subcellular location">
    <subcellularLocation>
        <location evidence="1">Membrane</location>
        <topology evidence="1">Multi-pass membrane protein</topology>
    </subcellularLocation>
</comment>
<dbReference type="PANTHER" id="PTHR10037">
    <property type="entry name" value="VOLTAGE-GATED CATION CHANNEL CALCIUM AND SODIUM"/>
    <property type="match status" value="1"/>
</dbReference>
<dbReference type="Gene3D" id="1.10.287.70">
    <property type="match status" value="1"/>
</dbReference>
<dbReference type="Gene3D" id="1.20.120.350">
    <property type="entry name" value="Voltage-gated potassium channels. Chain C"/>
    <property type="match status" value="1"/>
</dbReference>
<evidence type="ECO:0000256" key="1">
    <source>
        <dbReference type="ARBA" id="ARBA00004141"/>
    </source>
</evidence>
<gene>
    <name evidence="7" type="ORF">GFD30_19235</name>
</gene>
<feature type="transmembrane region" description="Helical" evidence="5">
    <location>
        <begin position="249"/>
        <end position="271"/>
    </location>
</feature>
<evidence type="ECO:0000256" key="2">
    <source>
        <dbReference type="ARBA" id="ARBA00022692"/>
    </source>
</evidence>
<evidence type="ECO:0000256" key="4">
    <source>
        <dbReference type="ARBA" id="ARBA00023136"/>
    </source>
</evidence>
<dbReference type="PANTHER" id="PTHR10037:SF62">
    <property type="entry name" value="SODIUM CHANNEL PROTEIN 60E"/>
    <property type="match status" value="1"/>
</dbReference>
<dbReference type="GO" id="GO:0005248">
    <property type="term" value="F:voltage-gated sodium channel activity"/>
    <property type="evidence" value="ECO:0007669"/>
    <property type="project" value="TreeGrafter"/>
</dbReference>
<sequence>MDGGGRVTASRARHRLKVRTPRIPHPCGSARAYYAWTVRVPTLGTDPSRIPAACRALLAHRRFQVLSMSVIILNGAVLGAMTFPGVVAAAGGFLHRVDYACLAFFTFEVAAGIVSFGRRPWRYFKDGWNVFDFVIVAASFLPGVRENVTILRMLRLARIVRIFRNLPSLRLILVAAGKALPKSAGVMALTGLVMYLWAMIGWIAFEDTDREHFGTVGTALLNLFQLVAFDDMGNVIRDSMHENMWTLPYYIVFILFGAFILVNIMIGVVLASMEEAQKLDDEDGEVSADTALLLERIDKLQVAVDKLAADQERGREYSPFR</sequence>
<dbReference type="InterPro" id="IPR027359">
    <property type="entry name" value="Volt_channel_dom_sf"/>
</dbReference>
<name>A0A6L5GDD0_9ACTN</name>
<dbReference type="GO" id="GO:0086010">
    <property type="term" value="P:membrane depolarization during action potential"/>
    <property type="evidence" value="ECO:0007669"/>
    <property type="project" value="TreeGrafter"/>
</dbReference>
<keyword evidence="2 5" id="KW-0812">Transmembrane</keyword>
<evidence type="ECO:0000256" key="3">
    <source>
        <dbReference type="ARBA" id="ARBA00022989"/>
    </source>
</evidence>
<evidence type="ECO:0000256" key="5">
    <source>
        <dbReference type="SAM" id="Phobius"/>
    </source>
</evidence>
<feature type="transmembrane region" description="Helical" evidence="5">
    <location>
        <begin position="97"/>
        <end position="116"/>
    </location>
</feature>
<feature type="transmembrane region" description="Helical" evidence="5">
    <location>
        <begin position="212"/>
        <end position="229"/>
    </location>
</feature>
<keyword evidence="8" id="KW-1185">Reference proteome</keyword>
<dbReference type="GO" id="GO:0001518">
    <property type="term" value="C:voltage-gated sodium channel complex"/>
    <property type="evidence" value="ECO:0007669"/>
    <property type="project" value="TreeGrafter"/>
</dbReference>
<dbReference type="Proteomes" id="UP000477750">
    <property type="component" value="Unassembled WGS sequence"/>
</dbReference>
<keyword evidence="4 5" id="KW-0472">Membrane</keyword>
<feature type="transmembrane region" description="Helical" evidence="5">
    <location>
        <begin position="186"/>
        <end position="205"/>
    </location>
</feature>
<keyword evidence="3 5" id="KW-1133">Transmembrane helix</keyword>
<dbReference type="AlphaFoldDB" id="A0A6L5GDD0"/>
<organism evidence="7 8">
    <name type="scientific">Glycomyces albidus</name>
    <dbReference type="NCBI Taxonomy" id="2656774"/>
    <lineage>
        <taxon>Bacteria</taxon>
        <taxon>Bacillati</taxon>
        <taxon>Actinomycetota</taxon>
        <taxon>Actinomycetes</taxon>
        <taxon>Glycomycetales</taxon>
        <taxon>Glycomycetaceae</taxon>
        <taxon>Glycomyces</taxon>
    </lineage>
</organism>
<dbReference type="SUPFAM" id="SSF81324">
    <property type="entry name" value="Voltage-gated potassium channels"/>
    <property type="match status" value="1"/>
</dbReference>
<protein>
    <submittedName>
        <fullName evidence="7">Ion transporter</fullName>
    </submittedName>
</protein>
<feature type="domain" description="Ion transport" evidence="6">
    <location>
        <begin position="60"/>
        <end position="278"/>
    </location>
</feature>
<feature type="transmembrane region" description="Helical" evidence="5">
    <location>
        <begin position="65"/>
        <end position="91"/>
    </location>
</feature>